<organism evidence="1">
    <name type="scientific">Zea mays</name>
    <name type="common">Maize</name>
    <dbReference type="NCBI Taxonomy" id="4577"/>
    <lineage>
        <taxon>Eukaryota</taxon>
        <taxon>Viridiplantae</taxon>
        <taxon>Streptophyta</taxon>
        <taxon>Embryophyta</taxon>
        <taxon>Tracheophyta</taxon>
        <taxon>Spermatophyta</taxon>
        <taxon>Magnoliopsida</taxon>
        <taxon>Liliopsida</taxon>
        <taxon>Poales</taxon>
        <taxon>Poaceae</taxon>
        <taxon>PACMAD clade</taxon>
        <taxon>Panicoideae</taxon>
        <taxon>Andropogonodae</taxon>
        <taxon>Andropogoneae</taxon>
        <taxon>Tripsacinae</taxon>
        <taxon>Zea</taxon>
    </lineage>
</organism>
<name>A0A1D6MQY1_MAIZE</name>
<reference evidence="1" key="1">
    <citation type="submission" date="2015-12" db="EMBL/GenBank/DDBJ databases">
        <title>Update maize B73 reference genome by single molecule sequencing technologies.</title>
        <authorList>
            <consortium name="Maize Genome Sequencing Project"/>
            <person name="Ware D."/>
        </authorList>
    </citation>
    <scope>NUCLEOTIDE SEQUENCE [LARGE SCALE GENOMIC DNA]</scope>
    <source>
        <tissue evidence="1">Seedling</tissue>
    </source>
</reference>
<gene>
    <name evidence="1" type="ORF">ZEAMMB73_Zm00001d040467</name>
</gene>
<dbReference type="AlphaFoldDB" id="A0A1D6MQY1"/>
<dbReference type="EMBL" id="CM007649">
    <property type="protein sequence ID" value="ONM31413.1"/>
    <property type="molecule type" value="Genomic_DNA"/>
</dbReference>
<protein>
    <submittedName>
        <fullName evidence="1">50S ribosomal protein L40</fullName>
    </submittedName>
</protein>
<keyword evidence="1" id="KW-0687">Ribonucleoprotein</keyword>
<accession>A0A1D6MQY1</accession>
<sequence length="63" mass="6993">MLSWLVGVSSWDGCHAALPAAIPAANRWFKVYERFDCALVAPRAFLRVCDPAGSVGDFFEFEQ</sequence>
<keyword evidence="1" id="KW-0689">Ribosomal protein</keyword>
<proteinExistence type="predicted"/>
<dbReference type="GO" id="GO:0005840">
    <property type="term" value="C:ribosome"/>
    <property type="evidence" value="ECO:0007669"/>
    <property type="project" value="UniProtKB-KW"/>
</dbReference>
<evidence type="ECO:0000313" key="1">
    <source>
        <dbReference type="EMBL" id="ONM31413.1"/>
    </source>
</evidence>